<evidence type="ECO:0000313" key="2">
    <source>
        <dbReference type="Proteomes" id="UP001228905"/>
    </source>
</evidence>
<dbReference type="Pfam" id="PF08922">
    <property type="entry name" value="DUF1905"/>
    <property type="match status" value="1"/>
</dbReference>
<accession>A0ABU0IUZ0</accession>
<sequence length="148" mass="15721">MNFTTTLLQGERKNVTGIVVPDAVVEALGGGRRAPVVVTIKGYSYRSTLAVMGGDVMVGVAAEHRERAGVAGGETLEVGIALDTAPRTVEVPADFAAALEQAGASERFAALAYSHRKEHVRAIEEARSPETRQRRIDKAVEKILAPKA</sequence>
<evidence type="ECO:0000313" key="1">
    <source>
        <dbReference type="EMBL" id="MDQ0465836.1"/>
    </source>
</evidence>
<gene>
    <name evidence="1" type="ORF">QO010_003628</name>
</gene>
<dbReference type="Proteomes" id="UP001228905">
    <property type="component" value="Unassembled WGS sequence"/>
</dbReference>
<comment type="caution">
    <text evidence="1">The sequence shown here is derived from an EMBL/GenBank/DDBJ whole genome shotgun (WGS) entry which is preliminary data.</text>
</comment>
<keyword evidence="2" id="KW-1185">Reference proteome</keyword>
<evidence type="ECO:0008006" key="3">
    <source>
        <dbReference type="Google" id="ProtNLM"/>
    </source>
</evidence>
<dbReference type="InterPro" id="IPR037079">
    <property type="entry name" value="AF2212/PG0164-like_sf"/>
</dbReference>
<dbReference type="SUPFAM" id="SSF141694">
    <property type="entry name" value="AF2212/PG0164-like"/>
    <property type="match status" value="1"/>
</dbReference>
<proteinExistence type="predicted"/>
<organism evidence="1 2">
    <name type="scientific">Caulobacter ginsengisoli</name>
    <dbReference type="NCBI Taxonomy" id="400775"/>
    <lineage>
        <taxon>Bacteria</taxon>
        <taxon>Pseudomonadati</taxon>
        <taxon>Pseudomonadota</taxon>
        <taxon>Alphaproteobacteria</taxon>
        <taxon>Caulobacterales</taxon>
        <taxon>Caulobacteraceae</taxon>
        <taxon>Caulobacter</taxon>
    </lineage>
</organism>
<dbReference type="Pfam" id="PF13376">
    <property type="entry name" value="OmdA"/>
    <property type="match status" value="1"/>
</dbReference>
<dbReference type="Gene3D" id="2.40.30.100">
    <property type="entry name" value="AF2212/PG0164-like"/>
    <property type="match status" value="1"/>
</dbReference>
<protein>
    <recommendedName>
        <fullName evidence="3">DUF1905 domain-containing protein</fullName>
    </recommendedName>
</protein>
<dbReference type="InterPro" id="IPR015018">
    <property type="entry name" value="DUF1905"/>
</dbReference>
<dbReference type="EMBL" id="JAUSVS010000008">
    <property type="protein sequence ID" value="MDQ0465836.1"/>
    <property type="molecule type" value="Genomic_DNA"/>
</dbReference>
<reference evidence="1 2" key="1">
    <citation type="submission" date="2023-07" db="EMBL/GenBank/DDBJ databases">
        <title>Genomic Encyclopedia of Type Strains, Phase IV (KMG-IV): sequencing the most valuable type-strain genomes for metagenomic binning, comparative biology and taxonomic classification.</title>
        <authorList>
            <person name="Goeker M."/>
        </authorList>
    </citation>
    <scope>NUCLEOTIDE SEQUENCE [LARGE SCALE GENOMIC DNA]</scope>
    <source>
        <strain evidence="1 2">DSM 18695</strain>
    </source>
</reference>
<name>A0ABU0IUZ0_9CAUL</name>
<dbReference type="RefSeq" id="WP_307351482.1">
    <property type="nucleotide sequence ID" value="NZ_JAUSVS010000008.1"/>
</dbReference>